<keyword evidence="6" id="KW-0378">Hydrolase</keyword>
<evidence type="ECO:0000256" key="1">
    <source>
        <dbReference type="ARBA" id="ARBA00001913"/>
    </source>
</evidence>
<gene>
    <name evidence="13" type="primary">PLA2G3_0</name>
    <name evidence="13" type="ORF">EYF80_041294</name>
</gene>
<dbReference type="Gene3D" id="1.20.90.10">
    <property type="entry name" value="Phospholipase A2 domain"/>
    <property type="match status" value="2"/>
</dbReference>
<evidence type="ECO:0000256" key="5">
    <source>
        <dbReference type="ARBA" id="ARBA00022723"/>
    </source>
</evidence>
<comment type="caution">
    <text evidence="13">The sequence shown here is derived from an EMBL/GenBank/DDBJ whole genome shotgun (WGS) entry which is preliminary data.</text>
</comment>
<keyword evidence="14" id="KW-1185">Reference proteome</keyword>
<feature type="domain" description="Phospholipase A2-like central" evidence="12">
    <location>
        <begin position="151"/>
        <end position="244"/>
    </location>
</feature>
<keyword evidence="8" id="KW-0443">Lipid metabolism</keyword>
<feature type="region of interest" description="Disordered" evidence="10">
    <location>
        <begin position="404"/>
        <end position="425"/>
    </location>
</feature>
<dbReference type="InterPro" id="IPR036444">
    <property type="entry name" value="PLipase_A2_dom_sf"/>
</dbReference>
<feature type="chain" id="PRO_5021349453" description="phospholipase A2" evidence="11">
    <location>
        <begin position="23"/>
        <end position="444"/>
    </location>
</feature>
<evidence type="ECO:0000256" key="2">
    <source>
        <dbReference type="ARBA" id="ARBA00004613"/>
    </source>
</evidence>
<evidence type="ECO:0000256" key="6">
    <source>
        <dbReference type="ARBA" id="ARBA00022801"/>
    </source>
</evidence>
<dbReference type="FunFam" id="1.20.90.10:FF:000002">
    <property type="entry name" value="Phospholipase A2 group III"/>
    <property type="match status" value="1"/>
</dbReference>
<evidence type="ECO:0000256" key="7">
    <source>
        <dbReference type="ARBA" id="ARBA00022837"/>
    </source>
</evidence>
<evidence type="ECO:0000259" key="12">
    <source>
        <dbReference type="Pfam" id="PF05826"/>
    </source>
</evidence>
<accession>A0A4Z2G4K1</accession>
<evidence type="ECO:0000256" key="11">
    <source>
        <dbReference type="SAM" id="SignalP"/>
    </source>
</evidence>
<dbReference type="PANTHER" id="PTHR12253">
    <property type="entry name" value="RH14732P"/>
    <property type="match status" value="1"/>
</dbReference>
<dbReference type="EC" id="3.1.1.4" evidence="3"/>
<name>A0A4Z2G4K1_9TELE</name>
<evidence type="ECO:0000256" key="10">
    <source>
        <dbReference type="SAM" id="MobiDB-lite"/>
    </source>
</evidence>
<evidence type="ECO:0000256" key="3">
    <source>
        <dbReference type="ARBA" id="ARBA00013278"/>
    </source>
</evidence>
<dbReference type="OrthoDB" id="10059604at2759"/>
<evidence type="ECO:0000256" key="9">
    <source>
        <dbReference type="ARBA" id="ARBA00023157"/>
    </source>
</evidence>
<dbReference type="GO" id="GO:0004623">
    <property type="term" value="F:phospholipase A2 activity"/>
    <property type="evidence" value="ECO:0007669"/>
    <property type="project" value="UniProtKB-EC"/>
</dbReference>
<dbReference type="CDD" id="cd04704">
    <property type="entry name" value="PLA2_bee_venom_like"/>
    <property type="match status" value="1"/>
</dbReference>
<sequence length="444" mass="47547">MTHVAALLCLVLLPWLVSRAAAGSSSVLCIRSAPSPNGDAHLTFLQRAPPSPRLYHGAWSRERALLHCAWSDDAAVIRDYSTACRERAHEFSKHSDEAVESVLLAAEEELCVPVGGARTAAERPAGSGGHKGRAGRSEVKTRPRVKRALMIPGTLWCGSGNDAPSYADLGVFADTDSCCREHDHCQHSIPSFRSQFGVFNRNIFAMSHCDCDHKFHGCLKAAGDRISALVGYTFFNLLKVPCFDLSRRLLCSRRNWFGMCKERKMGLYAEVHPPAQYDSPNATEAGANATEAGANATAPTGTLWTPALAPPSWSAAVGNASAAPSAGLAGRWAQREEEGNTLPAGDQSAPDVAARRLSECGVYRELDGCEDKILPQQTRHGVHNPEAATRYHCSCTRSALYRPASRRQAGRTGGTEPSGSTGCVSGCSARTGAERGVRGHVGRL</sequence>
<dbReference type="InterPro" id="IPR016090">
    <property type="entry name" value="PLA2-like_dom"/>
</dbReference>
<dbReference type="PROSITE" id="PS00118">
    <property type="entry name" value="PA2_HIS"/>
    <property type="match status" value="1"/>
</dbReference>
<evidence type="ECO:0000256" key="8">
    <source>
        <dbReference type="ARBA" id="ARBA00023098"/>
    </source>
</evidence>
<keyword evidence="9" id="KW-1015">Disulfide bond</keyword>
<dbReference type="SUPFAM" id="SSF48619">
    <property type="entry name" value="Phospholipase A2, PLA2"/>
    <property type="match status" value="1"/>
</dbReference>
<dbReference type="GO" id="GO:0050482">
    <property type="term" value="P:arachidonate secretion"/>
    <property type="evidence" value="ECO:0007669"/>
    <property type="project" value="InterPro"/>
</dbReference>
<dbReference type="AlphaFoldDB" id="A0A4Z2G4K1"/>
<keyword evidence="11" id="KW-0732">Signal</keyword>
<dbReference type="GO" id="GO:0005576">
    <property type="term" value="C:extracellular region"/>
    <property type="evidence" value="ECO:0007669"/>
    <property type="project" value="UniProtKB-SubCell"/>
</dbReference>
<evidence type="ECO:0000313" key="14">
    <source>
        <dbReference type="Proteomes" id="UP000314294"/>
    </source>
</evidence>
<comment type="cofactor">
    <cofactor evidence="1">
        <name>Ca(2+)</name>
        <dbReference type="ChEBI" id="CHEBI:29108"/>
    </cofactor>
</comment>
<dbReference type="GO" id="GO:0046872">
    <property type="term" value="F:metal ion binding"/>
    <property type="evidence" value="ECO:0007669"/>
    <property type="project" value="UniProtKB-KW"/>
</dbReference>
<dbReference type="Proteomes" id="UP000314294">
    <property type="component" value="Unassembled WGS sequence"/>
</dbReference>
<keyword evidence="5" id="KW-0479">Metal-binding</keyword>
<evidence type="ECO:0000313" key="13">
    <source>
        <dbReference type="EMBL" id="TNN48506.1"/>
    </source>
</evidence>
<proteinExistence type="predicted"/>
<organism evidence="13 14">
    <name type="scientific">Liparis tanakae</name>
    <name type="common">Tanaka's snailfish</name>
    <dbReference type="NCBI Taxonomy" id="230148"/>
    <lineage>
        <taxon>Eukaryota</taxon>
        <taxon>Metazoa</taxon>
        <taxon>Chordata</taxon>
        <taxon>Craniata</taxon>
        <taxon>Vertebrata</taxon>
        <taxon>Euteleostomi</taxon>
        <taxon>Actinopterygii</taxon>
        <taxon>Neopterygii</taxon>
        <taxon>Teleostei</taxon>
        <taxon>Neoteleostei</taxon>
        <taxon>Acanthomorphata</taxon>
        <taxon>Eupercaria</taxon>
        <taxon>Perciformes</taxon>
        <taxon>Cottioidei</taxon>
        <taxon>Cottales</taxon>
        <taxon>Liparidae</taxon>
        <taxon>Liparis</taxon>
    </lineage>
</organism>
<keyword evidence="7" id="KW-0106">Calcium</keyword>
<keyword evidence="4" id="KW-0964">Secreted</keyword>
<reference evidence="13 14" key="1">
    <citation type="submission" date="2019-03" db="EMBL/GenBank/DDBJ databases">
        <title>First draft genome of Liparis tanakae, snailfish: a comprehensive survey of snailfish specific genes.</title>
        <authorList>
            <person name="Kim W."/>
            <person name="Song I."/>
            <person name="Jeong J.-H."/>
            <person name="Kim D."/>
            <person name="Kim S."/>
            <person name="Ryu S."/>
            <person name="Song J.Y."/>
            <person name="Lee S.K."/>
        </authorList>
    </citation>
    <scope>NUCLEOTIDE SEQUENCE [LARGE SCALE GENOMIC DNA]</scope>
    <source>
        <tissue evidence="13">Muscle</tissue>
    </source>
</reference>
<evidence type="ECO:0000256" key="4">
    <source>
        <dbReference type="ARBA" id="ARBA00022525"/>
    </source>
</evidence>
<dbReference type="GO" id="GO:0006644">
    <property type="term" value="P:phospholipid metabolic process"/>
    <property type="evidence" value="ECO:0007669"/>
    <property type="project" value="InterPro"/>
</dbReference>
<comment type="subcellular location">
    <subcellularLocation>
        <location evidence="2">Secreted</location>
    </subcellularLocation>
</comment>
<feature type="region of interest" description="Disordered" evidence="10">
    <location>
        <begin position="120"/>
        <end position="141"/>
    </location>
</feature>
<dbReference type="EMBL" id="SRLO01000694">
    <property type="protein sequence ID" value="TNN48506.1"/>
    <property type="molecule type" value="Genomic_DNA"/>
</dbReference>
<feature type="signal peptide" evidence="11">
    <location>
        <begin position="1"/>
        <end position="22"/>
    </location>
</feature>
<protein>
    <recommendedName>
        <fullName evidence="3">phospholipase A2</fullName>
        <ecNumber evidence="3">3.1.1.4</ecNumber>
    </recommendedName>
</protein>
<dbReference type="InterPro" id="IPR033113">
    <property type="entry name" value="PLA2_histidine"/>
</dbReference>
<feature type="region of interest" description="Disordered" evidence="10">
    <location>
        <begin position="328"/>
        <end position="350"/>
    </location>
</feature>
<dbReference type="Pfam" id="PF05826">
    <property type="entry name" value="Phospholip_A2_2"/>
    <property type="match status" value="1"/>
</dbReference>